<dbReference type="PATRIC" id="fig|710421.3.peg.277"/>
<reference evidence="3 4" key="1">
    <citation type="submission" date="2012-06" db="EMBL/GenBank/DDBJ databases">
        <title>Complete sequence of chromosome of Mycobacterium chubuense NBB4.</title>
        <authorList>
            <consortium name="US DOE Joint Genome Institute"/>
            <person name="Lucas S."/>
            <person name="Han J."/>
            <person name="Lapidus A."/>
            <person name="Cheng J.-F."/>
            <person name="Goodwin L."/>
            <person name="Pitluck S."/>
            <person name="Peters L."/>
            <person name="Mikhailova N."/>
            <person name="Teshima H."/>
            <person name="Detter J.C."/>
            <person name="Han C."/>
            <person name="Tapia R."/>
            <person name="Land M."/>
            <person name="Hauser L."/>
            <person name="Kyrpides N."/>
            <person name="Ivanova N."/>
            <person name="Pagani I."/>
            <person name="Mattes T."/>
            <person name="Holmes A."/>
            <person name="Rutledge P."/>
            <person name="Paulsen I."/>
            <person name="Coleman N."/>
            <person name="Woyke T."/>
        </authorList>
    </citation>
    <scope>NUCLEOTIDE SEQUENCE [LARGE SCALE GENOMIC DNA]</scope>
    <source>
        <strain evidence="3 4">NBB4</strain>
    </source>
</reference>
<feature type="chain" id="PRO_5039440815" description="Alpha/beta hydrolase family protein" evidence="2">
    <location>
        <begin position="32"/>
        <end position="575"/>
    </location>
</feature>
<feature type="compositionally biased region" description="Basic and acidic residues" evidence="1">
    <location>
        <begin position="81"/>
        <end position="94"/>
    </location>
</feature>
<keyword evidence="2" id="KW-0732">Signal</keyword>
<accession>I4BCV2</accession>
<sequence precursor="true">MQKRMTVAVGAGLISASLSGALFLGIAAAEASPRATHSGSVSATTGSTPDRGDASARTPAHKRPRAGGAAASTSANGSGRDGADAVETHQTEHRRSTRKSRPPRALERTALRAQQPPEKDARDSGRTPQRDPEPKAETHRRTFPVSGESYAAPRNHTAEPGGVRAPRVQPRAVEPLAPAPQTASLDIGATAEPDRPRRATMLNVVGSVVLNMLVGLIHIVDGPPVLPPDSTVTVRTSSLTLPIGKGRIVQADWYFPENAGDSTRLIYLQHGFLASGPMYSYTAAHLAERTDSIVVAPSLSSNFFAADAAWVGGSTMQRAVAALFVGDRPELTESASAAAGYAVTLPEKFVLVGHSAGGTLVTSAAGFMVDNGAIDDLVGVVMLDGVEPAGSHLVSQALAKLTGADDRPIYLISSERYFWNRGGDMADKLELARPNRFDGVGLTGGLHIDYMEGGNRLIQLGEYLVAGFSEPQNTDAAGIITAGWVNDMFAGTTTEGIYGQPGQSIPVSTPAGTASAVVLPLGEPARPVWPPLLDAVLTAIFDFAGKYFFVYEPLPGHEVPVATGGLAPVGALTPL</sequence>
<dbReference type="SUPFAM" id="SSF53474">
    <property type="entry name" value="alpha/beta-Hydrolases"/>
    <property type="match status" value="1"/>
</dbReference>
<dbReference type="OrthoDB" id="4568724at2"/>
<feature type="compositionally biased region" description="Polar residues" evidence="1">
    <location>
        <begin position="35"/>
        <end position="48"/>
    </location>
</feature>
<evidence type="ECO:0008006" key="5">
    <source>
        <dbReference type="Google" id="ProtNLM"/>
    </source>
</evidence>
<feature type="compositionally biased region" description="Basic and acidic residues" evidence="1">
    <location>
        <begin position="117"/>
        <end position="140"/>
    </location>
</feature>
<dbReference type="Proteomes" id="UP000006057">
    <property type="component" value="Chromosome"/>
</dbReference>
<feature type="compositionally biased region" description="Low complexity" evidence="1">
    <location>
        <begin position="66"/>
        <end position="78"/>
    </location>
</feature>
<feature type="signal peptide" evidence="2">
    <location>
        <begin position="1"/>
        <end position="31"/>
    </location>
</feature>
<dbReference type="STRING" id="710421.Mycch_0284"/>
<protein>
    <recommendedName>
        <fullName evidence="5">Alpha/beta hydrolase family protein</fullName>
    </recommendedName>
</protein>
<organism evidence="3 4">
    <name type="scientific">Mycolicibacterium chubuense (strain NBB4)</name>
    <name type="common">Mycobacterium chubuense</name>
    <dbReference type="NCBI Taxonomy" id="710421"/>
    <lineage>
        <taxon>Bacteria</taxon>
        <taxon>Bacillati</taxon>
        <taxon>Actinomycetota</taxon>
        <taxon>Actinomycetes</taxon>
        <taxon>Mycobacteriales</taxon>
        <taxon>Mycobacteriaceae</taxon>
        <taxon>Mycolicibacterium</taxon>
    </lineage>
</organism>
<dbReference type="EMBL" id="CP003053">
    <property type="protein sequence ID" value="AFM15109.1"/>
    <property type="molecule type" value="Genomic_DNA"/>
</dbReference>
<feature type="region of interest" description="Disordered" evidence="1">
    <location>
        <begin position="31"/>
        <end position="165"/>
    </location>
</feature>
<evidence type="ECO:0000313" key="3">
    <source>
        <dbReference type="EMBL" id="AFM15109.1"/>
    </source>
</evidence>
<evidence type="ECO:0000256" key="2">
    <source>
        <dbReference type="SAM" id="SignalP"/>
    </source>
</evidence>
<dbReference type="InterPro" id="IPR029058">
    <property type="entry name" value="AB_hydrolase_fold"/>
</dbReference>
<gene>
    <name evidence="3" type="ordered locus">Mycch_0284</name>
</gene>
<dbReference type="Gene3D" id="3.40.50.1820">
    <property type="entry name" value="alpha/beta hydrolase"/>
    <property type="match status" value="1"/>
</dbReference>
<evidence type="ECO:0000313" key="4">
    <source>
        <dbReference type="Proteomes" id="UP000006057"/>
    </source>
</evidence>
<dbReference type="AlphaFoldDB" id="I4BCV2"/>
<name>I4BCV2_MYCCN</name>
<dbReference type="eggNOG" id="COG1073">
    <property type="taxonomic scope" value="Bacteria"/>
</dbReference>
<dbReference type="HOGENOM" id="CLU_032981_0_0_11"/>
<proteinExistence type="predicted"/>
<dbReference type="KEGG" id="mcb:Mycch_0284"/>
<keyword evidence="4" id="KW-1185">Reference proteome</keyword>
<evidence type="ECO:0000256" key="1">
    <source>
        <dbReference type="SAM" id="MobiDB-lite"/>
    </source>
</evidence>